<comment type="function">
    <text evidence="5">Effector that suppresses plant defense responses during pathogen infection.</text>
</comment>
<evidence type="ECO:0000313" key="6">
    <source>
        <dbReference type="EMBL" id="OWZ20418.1"/>
    </source>
</evidence>
<comment type="caution">
    <text evidence="6">The sequence shown here is derived from an EMBL/GenBank/DDBJ whole genome shotgun (WGS) entry which is preliminary data.</text>
</comment>
<keyword evidence="3 5" id="KW-0964">Secreted</keyword>
<evidence type="ECO:0000256" key="1">
    <source>
        <dbReference type="ARBA" id="ARBA00004613"/>
    </source>
</evidence>
<organism evidence="6 7">
    <name type="scientific">Phytophthora megakarya</name>
    <dbReference type="NCBI Taxonomy" id="4795"/>
    <lineage>
        <taxon>Eukaryota</taxon>
        <taxon>Sar</taxon>
        <taxon>Stramenopiles</taxon>
        <taxon>Oomycota</taxon>
        <taxon>Peronosporomycetes</taxon>
        <taxon>Peronosporales</taxon>
        <taxon>Peronosporaceae</taxon>
        <taxon>Phytophthora</taxon>
    </lineage>
</organism>
<feature type="chain" id="PRO_5044961703" description="RxLR effector protein" evidence="5">
    <location>
        <begin position="20"/>
        <end position="151"/>
    </location>
</feature>
<feature type="signal peptide" evidence="5">
    <location>
        <begin position="1"/>
        <end position="19"/>
    </location>
</feature>
<sequence length="151" mass="17546">MHLLMWVLMWSLVIGLSYCESASPTTNKSLRKALLTNLVPRSLVVNSIVNDNEIFLRGTNSKFLGVNDDEERAAGQNFLKRIKEKYLKWEKKKLIPRFEELANHGNTVTNVRNDFHEGMMRTVWFGTPSGYKRFVNLYEAYVKKNHPKLAK</sequence>
<dbReference type="EMBL" id="NBNE01000326">
    <property type="protein sequence ID" value="OWZ20418.1"/>
    <property type="molecule type" value="Genomic_DNA"/>
</dbReference>
<evidence type="ECO:0000256" key="2">
    <source>
        <dbReference type="ARBA" id="ARBA00010400"/>
    </source>
</evidence>
<keyword evidence="4 5" id="KW-0732">Signal</keyword>
<evidence type="ECO:0000256" key="3">
    <source>
        <dbReference type="ARBA" id="ARBA00022525"/>
    </source>
</evidence>
<evidence type="ECO:0000256" key="4">
    <source>
        <dbReference type="ARBA" id="ARBA00022729"/>
    </source>
</evidence>
<gene>
    <name evidence="6" type="ORF">PHMEG_0005175</name>
</gene>
<name>A0A225WTI0_9STRA</name>
<dbReference type="OrthoDB" id="102701at2759"/>
<dbReference type="InterPro" id="IPR031825">
    <property type="entry name" value="RXLR"/>
</dbReference>
<comment type="similarity">
    <text evidence="2 5">Belongs to the RxLR effector family.</text>
</comment>
<evidence type="ECO:0000313" key="7">
    <source>
        <dbReference type="Proteomes" id="UP000198211"/>
    </source>
</evidence>
<accession>A0A225WTI0</accession>
<dbReference type="AlphaFoldDB" id="A0A225WTI0"/>
<comment type="domain">
    <text evidence="5">The RxLR-dEER motif acts to carry the protein into the host cell cytoplasm through binding to cell surface phosphatidylinositol-3-phosphate.</text>
</comment>
<proteinExistence type="inferred from homology"/>
<evidence type="ECO:0000256" key="5">
    <source>
        <dbReference type="RuleBase" id="RU367124"/>
    </source>
</evidence>
<keyword evidence="7" id="KW-1185">Reference proteome</keyword>
<dbReference type="Pfam" id="PF16810">
    <property type="entry name" value="RXLR"/>
    <property type="match status" value="1"/>
</dbReference>
<reference evidence="7" key="1">
    <citation type="submission" date="2017-03" db="EMBL/GenBank/DDBJ databases">
        <title>Phytopthora megakarya and P. palmivora, two closely related causual agents of cacao black pod achieved similar genome size and gene model numbers by different mechanisms.</title>
        <authorList>
            <person name="Ali S."/>
            <person name="Shao J."/>
            <person name="Larry D.J."/>
            <person name="Kronmiller B."/>
            <person name="Shen D."/>
            <person name="Strem M.D."/>
            <person name="Melnick R.L."/>
            <person name="Guiltinan M.J."/>
            <person name="Tyler B.M."/>
            <person name="Meinhardt L.W."/>
            <person name="Bailey B.A."/>
        </authorList>
    </citation>
    <scope>NUCLEOTIDE SEQUENCE [LARGE SCALE GENOMIC DNA]</scope>
    <source>
        <strain evidence="7">zdho120</strain>
    </source>
</reference>
<dbReference type="Proteomes" id="UP000198211">
    <property type="component" value="Unassembled WGS sequence"/>
</dbReference>
<comment type="subcellular location">
    <subcellularLocation>
        <location evidence="1 5">Secreted</location>
    </subcellularLocation>
</comment>
<protein>
    <recommendedName>
        <fullName evidence="5">RxLR effector protein</fullName>
    </recommendedName>
</protein>